<protein>
    <submittedName>
        <fullName evidence="2">Uncharacterized protein</fullName>
    </submittedName>
</protein>
<proteinExistence type="predicted"/>
<sequence>MAESLQKGTVFAASRQALALKVPVTTAAVAIFVARSRAPSAGARTTDAKPEVRRKPNASTFGLEESMGARMKEWLSLSLVTLPTHVATSEIDQSIGNEQKISIAVFCPLSSP</sequence>
<organism evidence="2 3">
    <name type="scientific">Zymoseptoria tritici ST99CH_1A5</name>
    <dbReference type="NCBI Taxonomy" id="1276529"/>
    <lineage>
        <taxon>Eukaryota</taxon>
        <taxon>Fungi</taxon>
        <taxon>Dikarya</taxon>
        <taxon>Ascomycota</taxon>
        <taxon>Pezizomycotina</taxon>
        <taxon>Dothideomycetes</taxon>
        <taxon>Dothideomycetidae</taxon>
        <taxon>Mycosphaerellales</taxon>
        <taxon>Mycosphaerellaceae</taxon>
        <taxon>Zymoseptoria</taxon>
    </lineage>
</organism>
<gene>
    <name evidence="2" type="ORF">ZT1A5_G1888</name>
</gene>
<evidence type="ECO:0000313" key="3">
    <source>
        <dbReference type="Proteomes" id="UP000215453"/>
    </source>
</evidence>
<feature type="region of interest" description="Disordered" evidence="1">
    <location>
        <begin position="41"/>
        <end position="60"/>
    </location>
</feature>
<evidence type="ECO:0000313" key="2">
    <source>
        <dbReference type="EMBL" id="SMY20453.1"/>
    </source>
</evidence>
<dbReference type="EMBL" id="LT882676">
    <property type="protein sequence ID" value="SMY20453.1"/>
    <property type="molecule type" value="Genomic_DNA"/>
</dbReference>
<reference evidence="2 3" key="1">
    <citation type="submission" date="2016-10" db="EMBL/GenBank/DDBJ databases">
        <authorList>
            <person name="Varghese N."/>
        </authorList>
    </citation>
    <scope>NUCLEOTIDE SEQUENCE [LARGE SCALE GENOMIC DNA]</scope>
</reference>
<accession>A0A1Y6L7K4</accession>
<name>A0A1Y6L7K4_ZYMTR</name>
<dbReference type="Proteomes" id="UP000215453">
    <property type="component" value="Chromosome 1"/>
</dbReference>
<evidence type="ECO:0000256" key="1">
    <source>
        <dbReference type="SAM" id="MobiDB-lite"/>
    </source>
</evidence>
<dbReference type="AlphaFoldDB" id="A0A1Y6L7K4"/>